<protein>
    <submittedName>
        <fullName evidence="1">Uncharacterized protein</fullName>
    </submittedName>
</protein>
<dbReference type="EMBL" id="JH767158">
    <property type="protein sequence ID" value="EQC33578.1"/>
    <property type="molecule type" value="Genomic_DNA"/>
</dbReference>
<gene>
    <name evidence="1" type="ORF">SDRG_08685</name>
</gene>
<evidence type="ECO:0000313" key="1">
    <source>
        <dbReference type="EMBL" id="EQC33578.1"/>
    </source>
</evidence>
<dbReference type="InParanoid" id="T0RMM7"/>
<dbReference type="OMA" id="THFEHEI"/>
<accession>T0RMM7</accession>
<dbReference type="AlphaFoldDB" id="T0RMM7"/>
<dbReference type="GeneID" id="19949412"/>
<proteinExistence type="predicted"/>
<evidence type="ECO:0000313" key="2">
    <source>
        <dbReference type="Proteomes" id="UP000030762"/>
    </source>
</evidence>
<name>T0RMM7_SAPDV</name>
<dbReference type="VEuPathDB" id="FungiDB:SDRG_08685"/>
<keyword evidence="2" id="KW-1185">Reference proteome</keyword>
<organism evidence="1 2">
    <name type="scientific">Saprolegnia diclina (strain VS20)</name>
    <dbReference type="NCBI Taxonomy" id="1156394"/>
    <lineage>
        <taxon>Eukaryota</taxon>
        <taxon>Sar</taxon>
        <taxon>Stramenopiles</taxon>
        <taxon>Oomycota</taxon>
        <taxon>Saprolegniomycetes</taxon>
        <taxon>Saprolegniales</taxon>
        <taxon>Saprolegniaceae</taxon>
        <taxon>Saprolegnia</taxon>
    </lineage>
</organism>
<reference evidence="1 2" key="1">
    <citation type="submission" date="2012-04" db="EMBL/GenBank/DDBJ databases">
        <title>The Genome Sequence of Saprolegnia declina VS20.</title>
        <authorList>
            <consortium name="The Broad Institute Genome Sequencing Platform"/>
            <person name="Russ C."/>
            <person name="Nusbaum C."/>
            <person name="Tyler B."/>
            <person name="van West P."/>
            <person name="Dieguez-Uribeondo J."/>
            <person name="de Bruijn I."/>
            <person name="Tripathy S."/>
            <person name="Jiang R."/>
            <person name="Young S.K."/>
            <person name="Zeng Q."/>
            <person name="Gargeya S."/>
            <person name="Fitzgerald M."/>
            <person name="Haas B."/>
            <person name="Abouelleil A."/>
            <person name="Alvarado L."/>
            <person name="Arachchi H.M."/>
            <person name="Berlin A."/>
            <person name="Chapman S.B."/>
            <person name="Goldberg J."/>
            <person name="Griggs A."/>
            <person name="Gujja S."/>
            <person name="Hansen M."/>
            <person name="Howarth C."/>
            <person name="Imamovic A."/>
            <person name="Larimer J."/>
            <person name="McCowen C."/>
            <person name="Montmayeur A."/>
            <person name="Murphy C."/>
            <person name="Neiman D."/>
            <person name="Pearson M."/>
            <person name="Priest M."/>
            <person name="Roberts A."/>
            <person name="Saif S."/>
            <person name="Shea T."/>
            <person name="Sisk P."/>
            <person name="Sykes S."/>
            <person name="Wortman J."/>
            <person name="Nusbaum C."/>
            <person name="Birren B."/>
        </authorList>
    </citation>
    <scope>NUCLEOTIDE SEQUENCE [LARGE SCALE GENOMIC DNA]</scope>
    <source>
        <strain evidence="1 2">VS20</strain>
    </source>
</reference>
<dbReference type="Proteomes" id="UP000030762">
    <property type="component" value="Unassembled WGS sequence"/>
</dbReference>
<sequence>MNLLDLLPPPSDDILGFLDDAPSSESSAALEISPTGRAKRRKRVQTKTVLDALRSEHAHLAAELDHLQRVSALKVQGLSDVDAKWERVAMNQKALKLKAMRDNDELRGYIAEQNEYRDYLERMLLKRPRAITAIMDKLVDERWRSLTLPAESDARVAAIHAIADRQYEMVETEMVTKGLFGPMLSDLLEVKLATHDPRSCTAEGVRYTVLQAAMAHVPDVAMGVLGRRQEILEREAAARDRHSAAIDTTKHVQMLDADTMYTRELLTHPRGKVQVATSLVIKRFVEPSTGNVCVVWRSVLHDELLPPAVGSFVNDEYGWLYFEQKDEAHVHYKVFLSSSVPHVSSSVDHLSDLVQMIDLAEHAAPLRNTSDTLVDTVRNAFVRATTHFEHEIQLMAK</sequence>
<dbReference type="OrthoDB" id="66005at2759"/>
<dbReference type="RefSeq" id="XP_008612801.1">
    <property type="nucleotide sequence ID" value="XM_008614579.1"/>
</dbReference>